<protein>
    <submittedName>
        <fullName evidence="4">Pyridine nucleotide-disulfide oxidoreductase family protein</fullName>
    </submittedName>
</protein>
<organism evidence="4 5">
    <name type="scientific">Fusarium flagelliforme</name>
    <dbReference type="NCBI Taxonomy" id="2675880"/>
    <lineage>
        <taxon>Eukaryota</taxon>
        <taxon>Fungi</taxon>
        <taxon>Dikarya</taxon>
        <taxon>Ascomycota</taxon>
        <taxon>Pezizomycotina</taxon>
        <taxon>Sordariomycetes</taxon>
        <taxon>Hypocreomycetidae</taxon>
        <taxon>Hypocreales</taxon>
        <taxon>Nectriaceae</taxon>
        <taxon>Fusarium</taxon>
        <taxon>Fusarium incarnatum-equiseti species complex</taxon>
    </lineage>
</organism>
<dbReference type="PANTHER" id="PTHR37049">
    <property type="entry name" value="PEPTIDASE S41 FAMILY PROTEIN"/>
    <property type="match status" value="1"/>
</dbReference>
<dbReference type="InterPro" id="IPR005151">
    <property type="entry name" value="Tail-specific_protease"/>
</dbReference>
<dbReference type="Proteomes" id="UP000265631">
    <property type="component" value="Unassembled WGS sequence"/>
</dbReference>
<dbReference type="InterPro" id="IPR029045">
    <property type="entry name" value="ClpP/crotonase-like_dom_sf"/>
</dbReference>
<evidence type="ECO:0000259" key="2">
    <source>
        <dbReference type="Pfam" id="PF03572"/>
    </source>
</evidence>
<keyword evidence="1" id="KW-0732">Signal</keyword>
<name>A0A395MIK6_9HYPO</name>
<reference evidence="4 5" key="1">
    <citation type="journal article" date="2018" name="PLoS Pathog.">
        <title>Evolution of structural diversity of trichothecenes, a family of toxins produced by plant pathogenic and entomopathogenic fungi.</title>
        <authorList>
            <person name="Proctor R.H."/>
            <person name="McCormick S.P."/>
            <person name="Kim H.S."/>
            <person name="Cardoza R.E."/>
            <person name="Stanley A.M."/>
            <person name="Lindo L."/>
            <person name="Kelly A."/>
            <person name="Brown D.W."/>
            <person name="Lee T."/>
            <person name="Vaughan M.M."/>
            <person name="Alexander N.J."/>
            <person name="Busman M."/>
            <person name="Gutierrez S."/>
        </authorList>
    </citation>
    <scope>NUCLEOTIDE SEQUENCE [LARGE SCALE GENOMIC DNA]</scope>
    <source>
        <strain evidence="4 5">NRRL 13405</strain>
    </source>
</reference>
<evidence type="ECO:0000313" key="5">
    <source>
        <dbReference type="Proteomes" id="UP000265631"/>
    </source>
</evidence>
<feature type="chain" id="PRO_5017225573" evidence="1">
    <location>
        <begin position="23"/>
        <end position="695"/>
    </location>
</feature>
<dbReference type="Pfam" id="PF03572">
    <property type="entry name" value="Peptidase_S41"/>
    <property type="match status" value="1"/>
</dbReference>
<feature type="signal peptide" evidence="1">
    <location>
        <begin position="1"/>
        <end position="22"/>
    </location>
</feature>
<dbReference type="AlphaFoldDB" id="A0A395MIK6"/>
<dbReference type="GO" id="GO:0006508">
    <property type="term" value="P:proteolysis"/>
    <property type="evidence" value="ECO:0007669"/>
    <property type="project" value="InterPro"/>
</dbReference>
<evidence type="ECO:0000259" key="3">
    <source>
        <dbReference type="Pfam" id="PF23658"/>
    </source>
</evidence>
<evidence type="ECO:0000313" key="4">
    <source>
        <dbReference type="EMBL" id="RFN46999.1"/>
    </source>
</evidence>
<comment type="caution">
    <text evidence="4">The sequence shown here is derived from an EMBL/GenBank/DDBJ whole genome shotgun (WGS) entry which is preliminary data.</text>
</comment>
<dbReference type="Pfam" id="PF23658">
    <property type="entry name" value="PDZ_CPAF_rel"/>
    <property type="match status" value="1"/>
</dbReference>
<proteinExistence type="predicted"/>
<feature type="domain" description="CPAF-like PDZ" evidence="3">
    <location>
        <begin position="154"/>
        <end position="274"/>
    </location>
</feature>
<accession>A0A395MIK6</accession>
<evidence type="ECO:0000256" key="1">
    <source>
        <dbReference type="SAM" id="SignalP"/>
    </source>
</evidence>
<dbReference type="InterPro" id="IPR056186">
    <property type="entry name" value="PDZ_CPAF-rel"/>
</dbReference>
<dbReference type="SUPFAM" id="SSF52096">
    <property type="entry name" value="ClpP/crotonase"/>
    <property type="match status" value="1"/>
</dbReference>
<dbReference type="STRING" id="2594813.A0A395MIK6"/>
<dbReference type="GO" id="GO:0008236">
    <property type="term" value="F:serine-type peptidase activity"/>
    <property type="evidence" value="ECO:0007669"/>
    <property type="project" value="InterPro"/>
</dbReference>
<feature type="domain" description="Tail specific protease" evidence="2">
    <location>
        <begin position="353"/>
        <end position="555"/>
    </location>
</feature>
<dbReference type="OrthoDB" id="27214at2759"/>
<dbReference type="EMBL" id="PXXK01000275">
    <property type="protein sequence ID" value="RFN46999.1"/>
    <property type="molecule type" value="Genomic_DNA"/>
</dbReference>
<dbReference type="PANTHER" id="PTHR37049:SF4">
    <property type="entry name" value="RHODANESE DOMAIN-CONTAINING PROTEIN"/>
    <property type="match status" value="1"/>
</dbReference>
<gene>
    <name evidence="4" type="ORF">FIE12Z_8725</name>
</gene>
<dbReference type="Gene3D" id="3.90.226.10">
    <property type="entry name" value="2-enoyl-CoA Hydratase, Chain A, domain 1"/>
    <property type="match status" value="1"/>
</dbReference>
<keyword evidence="5" id="KW-1185">Reference proteome</keyword>
<sequence>MKTRNVHSVALLAAAVSPFTAASPAASNPCGRVSQSWAAQIKCGIEAPTVDAALAYQCVTSVPIAQKQALKFIDELVPYLEFQSDQAWKKNPPKFYTYPGYDMWAELSAIRSGIESGKYKTEYDWQNDLFMRVFGPGHDGHMYIYPDLLDVFRWERQAALVSISEDGLKLPVIKVYQDVMSSPKGASTVTHINGKDAVTYIEDFVNKVGENQDRDANYNMMFYSRAQETVFQTLGHFHRGGRPQFVYPGETTTLTFQNGSKVETRNSAQVTGNWTGVVDSKTFFAKLCPNALSDGEQPDVEVVSHKRPGPTGQEARLALTADESRLPGYPKPVAITSDKSASGYFLEGSEYEDVAVLVLTGMSMVAASSQKTVQDFYTAAKRAGKKKLVVDVQVNEGGFIFYAYDMFRQLFPDIVQDVQGRRRLSPGFTAMAKGASEVCHNFDPIATEEDDDEDKMLLCLSPFYYGYDLDSTLHKFKSYAQKYTPHTLNGDKFTNLTVWDLGDITDTSSPHYGYGFNVTGYGDRLNFTRPFSGPDDIVLLFDGYCSSSCTIFAQCMIHDAGVKTISIGGRPRDGPMQGVGGVKGSHVYGHTDLKRYAGYVKNKLEDNSSAILKEMNRYTNYIPSRTRYMAVNMLDSYLPEDRESGPPAQFATEHSDCRMFWTQDMVDSPAAVWKAAAKAAFKGGKCAAGGFRTKT</sequence>
<dbReference type="InterPro" id="IPR052766">
    <property type="entry name" value="S41A_metabolite_peptidase"/>
</dbReference>